<dbReference type="Gene3D" id="1.10.287.2900">
    <property type="match status" value="1"/>
</dbReference>
<accession>A0A9N9R3V8</accession>
<keyword evidence="7" id="KW-1015">Disulfide bond</keyword>
<keyword evidence="12" id="KW-1185">Reference proteome</keyword>
<gene>
    <name evidence="11" type="ORF">DIATSA_LOCUS6800</name>
</gene>
<dbReference type="PROSITE" id="PS51808">
    <property type="entry name" value="CHCH"/>
    <property type="match status" value="1"/>
</dbReference>
<evidence type="ECO:0000256" key="3">
    <source>
        <dbReference type="ARBA" id="ARBA00022927"/>
    </source>
</evidence>
<dbReference type="GO" id="GO:0045041">
    <property type="term" value="P:protein import into mitochondrial intermembrane space"/>
    <property type="evidence" value="ECO:0007669"/>
    <property type="project" value="InterPro"/>
</dbReference>
<dbReference type="PANTHER" id="PTHR21622">
    <property type="entry name" value="COILED-COIL-HELIX-COILED-COIL-HELIX DOMAIN CONTAINING 4"/>
    <property type="match status" value="1"/>
</dbReference>
<name>A0A9N9R3V8_9NEOP</name>
<evidence type="ECO:0000256" key="2">
    <source>
        <dbReference type="ARBA" id="ARBA00022448"/>
    </source>
</evidence>
<evidence type="ECO:0000256" key="1">
    <source>
        <dbReference type="ARBA" id="ARBA00004173"/>
    </source>
</evidence>
<keyword evidence="8" id="KW-0676">Redox-active center</keyword>
<evidence type="ECO:0000256" key="7">
    <source>
        <dbReference type="ARBA" id="ARBA00023157"/>
    </source>
</evidence>
<keyword evidence="2" id="KW-0813">Transport</keyword>
<feature type="domain" description="CHCH" evidence="10">
    <location>
        <begin position="64"/>
        <end position="99"/>
    </location>
</feature>
<dbReference type="Pfam" id="PF06747">
    <property type="entry name" value="CHCH"/>
    <property type="match status" value="1"/>
</dbReference>
<keyword evidence="3" id="KW-0653">Protein transport</keyword>
<keyword evidence="4" id="KW-0560">Oxidoreductase</keyword>
<proteinExistence type="predicted"/>
<dbReference type="GO" id="GO:0005758">
    <property type="term" value="C:mitochondrial intermembrane space"/>
    <property type="evidence" value="ECO:0007669"/>
    <property type="project" value="TreeGrafter"/>
</dbReference>
<dbReference type="PANTHER" id="PTHR21622:SF0">
    <property type="entry name" value="COILED-COIL-HELIX-COILED-COIL-HELIX DOMAIN CONTAINING 4"/>
    <property type="match status" value="1"/>
</dbReference>
<reference evidence="11" key="2">
    <citation type="submission" date="2022-10" db="EMBL/GenBank/DDBJ databases">
        <authorList>
            <consortium name="ENA_rothamsted_submissions"/>
            <consortium name="culmorum"/>
            <person name="King R."/>
        </authorList>
    </citation>
    <scope>NUCLEOTIDE SEQUENCE</scope>
</reference>
<dbReference type="OrthoDB" id="7481291at2759"/>
<keyword evidence="6" id="KW-0496">Mitochondrion</keyword>
<organism evidence="11 12">
    <name type="scientific">Diatraea saccharalis</name>
    <name type="common">sugarcane borer</name>
    <dbReference type="NCBI Taxonomy" id="40085"/>
    <lineage>
        <taxon>Eukaryota</taxon>
        <taxon>Metazoa</taxon>
        <taxon>Ecdysozoa</taxon>
        <taxon>Arthropoda</taxon>
        <taxon>Hexapoda</taxon>
        <taxon>Insecta</taxon>
        <taxon>Pterygota</taxon>
        <taxon>Neoptera</taxon>
        <taxon>Endopterygota</taxon>
        <taxon>Lepidoptera</taxon>
        <taxon>Glossata</taxon>
        <taxon>Ditrysia</taxon>
        <taxon>Pyraloidea</taxon>
        <taxon>Crambidae</taxon>
        <taxon>Crambinae</taxon>
        <taxon>Diatraea</taxon>
    </lineage>
</organism>
<comment type="subcellular location">
    <subcellularLocation>
        <location evidence="1">Mitochondrion</location>
    </subcellularLocation>
</comment>
<reference evidence="11" key="1">
    <citation type="submission" date="2021-12" db="EMBL/GenBank/DDBJ databases">
        <authorList>
            <person name="King R."/>
        </authorList>
    </citation>
    <scope>NUCLEOTIDE SEQUENCE</scope>
</reference>
<evidence type="ECO:0000256" key="4">
    <source>
        <dbReference type="ARBA" id="ARBA00023002"/>
    </source>
</evidence>
<keyword evidence="5" id="KW-0811">Translocation</keyword>
<dbReference type="GO" id="GO:0015035">
    <property type="term" value="F:protein-disulfide reductase activity"/>
    <property type="evidence" value="ECO:0007669"/>
    <property type="project" value="InterPro"/>
</dbReference>
<feature type="region of interest" description="Disordered" evidence="9">
    <location>
        <begin position="120"/>
        <end position="151"/>
    </location>
</feature>
<evidence type="ECO:0000259" key="10">
    <source>
        <dbReference type="Pfam" id="PF06747"/>
    </source>
</evidence>
<evidence type="ECO:0000256" key="8">
    <source>
        <dbReference type="ARBA" id="ARBA00023284"/>
    </source>
</evidence>
<evidence type="ECO:0000256" key="6">
    <source>
        <dbReference type="ARBA" id="ARBA00023128"/>
    </source>
</evidence>
<dbReference type="InterPro" id="IPR039289">
    <property type="entry name" value="CHCHD4"/>
</dbReference>
<evidence type="ECO:0000256" key="5">
    <source>
        <dbReference type="ARBA" id="ARBA00023010"/>
    </source>
</evidence>
<evidence type="ECO:0000256" key="9">
    <source>
        <dbReference type="SAM" id="MobiDB-lite"/>
    </source>
</evidence>
<feature type="compositionally biased region" description="Low complexity" evidence="9">
    <location>
        <begin position="127"/>
        <end position="151"/>
    </location>
</feature>
<dbReference type="EMBL" id="OU893333">
    <property type="protein sequence ID" value="CAG9789036.1"/>
    <property type="molecule type" value="Genomic_DNA"/>
</dbReference>
<dbReference type="AlphaFoldDB" id="A0A9N9R3V8"/>
<sequence length="151" mass="15688">MARRIELSSGPGGKDLVIVADREELSSPSSVTLPEPEPAPGLIAPDGSINWGCPCLGGMATGPCGVQFRDAFSCFHYSEADPKGSDCYEKFSVMQECMSHYPDLYGKDDDSDELAAALDAESEATADKAAANDTATPNTAATAPAASGDHK</sequence>
<protein>
    <recommendedName>
        <fullName evidence="10">CHCH domain-containing protein</fullName>
    </recommendedName>
</protein>
<dbReference type="Proteomes" id="UP001153714">
    <property type="component" value="Chromosome 2"/>
</dbReference>
<dbReference type="InterPro" id="IPR010625">
    <property type="entry name" value="CHCH"/>
</dbReference>
<evidence type="ECO:0000313" key="11">
    <source>
        <dbReference type="EMBL" id="CAG9789036.1"/>
    </source>
</evidence>
<evidence type="ECO:0000313" key="12">
    <source>
        <dbReference type="Proteomes" id="UP001153714"/>
    </source>
</evidence>